<dbReference type="InParanoid" id="A0A078AZ09"/>
<gene>
    <name evidence="2" type="primary">Contig11262.g12033</name>
    <name evidence="2" type="ORF">STYLEM_16797</name>
</gene>
<dbReference type="EMBL" id="CCKQ01015840">
    <property type="protein sequence ID" value="CDW87685.1"/>
    <property type="molecule type" value="Genomic_DNA"/>
</dbReference>
<dbReference type="Proteomes" id="UP000039865">
    <property type="component" value="Unassembled WGS sequence"/>
</dbReference>
<feature type="compositionally biased region" description="Polar residues" evidence="1">
    <location>
        <begin position="181"/>
        <end position="195"/>
    </location>
</feature>
<protein>
    <submittedName>
        <fullName evidence="2">Uncharacterized protein</fullName>
    </submittedName>
</protein>
<feature type="region of interest" description="Disordered" evidence="1">
    <location>
        <begin position="378"/>
        <end position="407"/>
    </location>
</feature>
<evidence type="ECO:0000256" key="1">
    <source>
        <dbReference type="SAM" id="MobiDB-lite"/>
    </source>
</evidence>
<feature type="region of interest" description="Disordered" evidence="1">
    <location>
        <begin position="181"/>
        <end position="214"/>
    </location>
</feature>
<organism evidence="2 3">
    <name type="scientific">Stylonychia lemnae</name>
    <name type="common">Ciliate</name>
    <dbReference type="NCBI Taxonomy" id="5949"/>
    <lineage>
        <taxon>Eukaryota</taxon>
        <taxon>Sar</taxon>
        <taxon>Alveolata</taxon>
        <taxon>Ciliophora</taxon>
        <taxon>Intramacronucleata</taxon>
        <taxon>Spirotrichea</taxon>
        <taxon>Stichotrichia</taxon>
        <taxon>Sporadotrichida</taxon>
        <taxon>Oxytrichidae</taxon>
        <taxon>Stylonychinae</taxon>
        <taxon>Stylonychia</taxon>
    </lineage>
</organism>
<feature type="compositionally biased region" description="Polar residues" evidence="1">
    <location>
        <begin position="379"/>
        <end position="388"/>
    </location>
</feature>
<proteinExistence type="predicted"/>
<evidence type="ECO:0000313" key="2">
    <source>
        <dbReference type="EMBL" id="CDW87685.1"/>
    </source>
</evidence>
<sequence>MSQEIKFTEQDQFNLNSKIGNSMKDNQLVIKRHVEHINGKKYDLKKYQQNQELELQKKIKYHKMKEIQEKLYNLDSWLTPEIDNNDYHKLQNQENKEKFQKNFKDFQRQIAKQEVHEYTNGLINKIKGKKKQIVDQIQHGKSIDLQELFQGQRLQDPQQNYRLQKKIQFLETKLSRIMKSQVTSSGLEGNNSTFESKGERSNNNRSIQRKQQQVKQQINRNVDKIFKIFEERDVVFDNITRKKIDKLERDLKLAPPIGQYQPKYNAVDPNLPNLRFNKSVVVTKRSKGGNERGSLISEFNLTQNLQLSQDNNNNQMIDMFKQTIAKKVDEAKTQQNTMSESPNKAKMTQHSFMEQELGISTRSPFNIPIRHSFTRDTKNLSQRCARSLQTKEEGTGKNSSKGSPKVLSKLIPDFQKKGERQIIVGQRDVNENRFDFQPSTLLDKISNYRKLPSCQIQFGKQVYRDGFALAPIRKTSSHNNSRKQSQKKPDRIMRELYFSTNGFNKSPVGSCLSPGYYNPKYDAVDQHRVDKKIISWDGKLKTKAKFDVTKIIRKKEDQISLQEIMKEDEDLINMFISKFHSKRNSVHN</sequence>
<name>A0A078AZ09_STYLE</name>
<accession>A0A078AZ09</accession>
<dbReference type="AlphaFoldDB" id="A0A078AZ09"/>
<reference evidence="2 3" key="1">
    <citation type="submission" date="2014-06" db="EMBL/GenBank/DDBJ databases">
        <authorList>
            <person name="Swart Estienne"/>
        </authorList>
    </citation>
    <scope>NUCLEOTIDE SEQUENCE [LARGE SCALE GENOMIC DNA]</scope>
    <source>
        <strain evidence="2 3">130c</strain>
    </source>
</reference>
<keyword evidence="3" id="KW-1185">Reference proteome</keyword>
<evidence type="ECO:0000313" key="3">
    <source>
        <dbReference type="Proteomes" id="UP000039865"/>
    </source>
</evidence>